<protein>
    <submittedName>
        <fullName evidence="1">Preprotein translocase subunit SecA</fullName>
    </submittedName>
</protein>
<dbReference type="RefSeq" id="WP_200756740.1">
    <property type="nucleotide sequence ID" value="NZ_AP023366.1"/>
</dbReference>
<dbReference type="Pfam" id="PF02810">
    <property type="entry name" value="SEC-C"/>
    <property type="match status" value="1"/>
</dbReference>
<name>A0A7I8DA81_9BACL</name>
<sequence>MDKRLSKKEQKMLLNALEYAKEMRRKMEAKEEEKRWSEFELPLTLAGSLARLTKNELSAIRLNLHIKGASALKKQELTDILEQRIPAALPKLLNKLDETRYRIIKQIAGRGGDAFLSLESHQLDYFKNRGLIFTGTYKGKKTLAMPQEVLEGFKKMDSTSYQETIRRNTEWIKLTQGMLYYYGTLDLNALEDLFKHYSATNLRLVDYLPVLEEAGFFYREIRFDTNGFSNYRVWDAERVKKEHQSRPDLSFYPFTKAQLLRAGEPGFVDRNPSYEAFVDFIRRNYTISQDEADSLVEECVYAIRIGEAPSNLLEFLQSQLEIDELELMKGFIDHIMMLNNNTRQWFIKGYAPNELSPAKSRTGDSPFAVKAEVVNFVTRKKVGRNDPCPCGSGKKFKKCCGG</sequence>
<reference evidence="1 2" key="1">
    <citation type="submission" date="2020-08" db="EMBL/GenBank/DDBJ databases">
        <title>Complete Genome Sequence of Effusibacillus dendaii Strain skT53, Isolated from Farmland soil.</title>
        <authorList>
            <person name="Konishi T."/>
            <person name="Kawasaki H."/>
        </authorList>
    </citation>
    <scope>NUCLEOTIDE SEQUENCE [LARGE SCALE GENOMIC DNA]</scope>
    <source>
        <strain evidence="2">skT53</strain>
    </source>
</reference>
<dbReference type="SUPFAM" id="SSF103642">
    <property type="entry name" value="Sec-C motif"/>
    <property type="match status" value="1"/>
</dbReference>
<proteinExistence type="predicted"/>
<gene>
    <name evidence="1" type="ORF">skT53_20730</name>
</gene>
<dbReference type="Proteomes" id="UP000593802">
    <property type="component" value="Chromosome"/>
</dbReference>
<dbReference type="KEGG" id="eff:skT53_20730"/>
<dbReference type="EMBL" id="AP023366">
    <property type="protein sequence ID" value="BCJ87088.1"/>
    <property type="molecule type" value="Genomic_DNA"/>
</dbReference>
<accession>A0A7I8DA81</accession>
<evidence type="ECO:0000313" key="1">
    <source>
        <dbReference type="EMBL" id="BCJ87088.1"/>
    </source>
</evidence>
<evidence type="ECO:0000313" key="2">
    <source>
        <dbReference type="Proteomes" id="UP000593802"/>
    </source>
</evidence>
<dbReference type="Gene3D" id="3.10.450.50">
    <property type="match status" value="1"/>
</dbReference>
<organism evidence="1 2">
    <name type="scientific">Effusibacillus dendaii</name>
    <dbReference type="NCBI Taxonomy" id="2743772"/>
    <lineage>
        <taxon>Bacteria</taxon>
        <taxon>Bacillati</taxon>
        <taxon>Bacillota</taxon>
        <taxon>Bacilli</taxon>
        <taxon>Bacillales</taxon>
        <taxon>Alicyclobacillaceae</taxon>
        <taxon>Effusibacillus</taxon>
    </lineage>
</organism>
<keyword evidence="2" id="KW-1185">Reference proteome</keyword>
<dbReference type="InterPro" id="IPR004027">
    <property type="entry name" value="SEC_C_motif"/>
</dbReference>
<dbReference type="AlphaFoldDB" id="A0A7I8DA81"/>